<keyword evidence="3" id="KW-0677">Repeat</keyword>
<dbReference type="InterPro" id="IPR002178">
    <property type="entry name" value="PTS_EIIA_type-2_dom"/>
</dbReference>
<comment type="subunit">
    <text evidence="1">Homodimer or homotrimer. Seems to be a monomer when not phosphorylated.</text>
</comment>
<feature type="domain" description="PRD" evidence="9">
    <location>
        <begin position="288"/>
        <end position="395"/>
    </location>
</feature>
<keyword evidence="11" id="KW-1185">Reference proteome</keyword>
<keyword evidence="4" id="KW-0805">Transcription regulation</keyword>
<dbReference type="SUPFAM" id="SSF52794">
    <property type="entry name" value="PTS system IIB component-like"/>
    <property type="match status" value="1"/>
</dbReference>
<dbReference type="PROSITE" id="PS51099">
    <property type="entry name" value="PTS_EIIB_TYPE_2"/>
    <property type="match status" value="1"/>
</dbReference>
<keyword evidence="5" id="KW-0010">Activator</keyword>
<proteinExistence type="predicted"/>
<feature type="domain" description="PTS EIIA type-2" evidence="7">
    <location>
        <begin position="542"/>
        <end position="682"/>
    </location>
</feature>
<dbReference type="PANTHER" id="PTHR30185:SF9">
    <property type="entry name" value="MANNITOL-SPECIFIC PHOSPHOTRANSFERASE ENZYME IIA COMPONENT"/>
    <property type="match status" value="1"/>
</dbReference>
<dbReference type="EMBL" id="JBHUOQ010000001">
    <property type="protein sequence ID" value="MFD2829944.1"/>
    <property type="molecule type" value="Genomic_DNA"/>
</dbReference>
<dbReference type="Pfam" id="PF08279">
    <property type="entry name" value="HTH_11"/>
    <property type="match status" value="1"/>
</dbReference>
<dbReference type="InterPro" id="IPR036390">
    <property type="entry name" value="WH_DNA-bd_sf"/>
</dbReference>
<reference evidence="11" key="1">
    <citation type="journal article" date="2019" name="Int. J. Syst. Evol. Microbiol.">
        <title>The Global Catalogue of Microorganisms (GCM) 10K type strain sequencing project: providing services to taxonomists for standard genome sequencing and annotation.</title>
        <authorList>
            <consortium name="The Broad Institute Genomics Platform"/>
            <consortium name="The Broad Institute Genome Sequencing Center for Infectious Disease"/>
            <person name="Wu L."/>
            <person name="Ma J."/>
        </authorList>
    </citation>
    <scope>NUCLEOTIDE SEQUENCE [LARGE SCALE GENOMIC DNA]</scope>
    <source>
        <strain evidence="11">KCTC 33575</strain>
    </source>
</reference>
<evidence type="ECO:0000256" key="5">
    <source>
        <dbReference type="ARBA" id="ARBA00023159"/>
    </source>
</evidence>
<feature type="domain" description="PRD" evidence="9">
    <location>
        <begin position="177"/>
        <end position="282"/>
    </location>
</feature>
<evidence type="ECO:0000256" key="4">
    <source>
        <dbReference type="ARBA" id="ARBA00023015"/>
    </source>
</evidence>
<protein>
    <submittedName>
        <fullName evidence="10">BglG family transcription antiterminator</fullName>
    </submittedName>
</protein>
<dbReference type="Pfam" id="PF05043">
    <property type="entry name" value="Mga"/>
    <property type="match status" value="1"/>
</dbReference>
<dbReference type="SUPFAM" id="SSF46785">
    <property type="entry name" value="Winged helix' DNA-binding domain"/>
    <property type="match status" value="1"/>
</dbReference>
<dbReference type="CDD" id="cd05568">
    <property type="entry name" value="PTS_IIB_bgl_like"/>
    <property type="match status" value="1"/>
</dbReference>
<sequence>MNDRSFKLLNLLVRSKGFITIDLLAETLNVSRRSIYNDIDLINTYLHHRYNASITKVYGKGICISDSIKETMRNDIEPDMTHYYEFDKNERQSWIYLYIACIYDTPLFVDDLCSLFRVSRSTVLNDLHDLKHGLSPFNIEINFDIKNGYNLTGNEVEVRNQIIDYYMKINQTELLPLIPEESIQLFQSLITSYEHSIKIKITDEYRNLLNSWFTLFGMRMIQSCYIVLDKEEISVIQSTKEFSAFENICAEQNISKHYPLKKTERIYMTRFMLSAKLKSVQDYYASSDIDSSLETVITAMIDDFEKNAGIFFQERNSLFRNLFYHLKPAYYRLKYDIRIENPLKNEVKEKYKDIFNLTERVSVYFQQFVKKFLTDDEIAFIAIHFGGWLQRNKINIENKKLKIILVCTNGIGIARIMENQMSNLLPEYEIVSVSSISDYNARDDWSDIVDFAVTTNRLKDRGVPIIKVNPLFTKDDKKELLSMGKSEHQFTKEYALKDAESLMQIIAQHADIKHIGQLKEDILKFIKEKNEIHSVDKPSLKSLLTVSHIQILNGIENWESAIRTAAAPLLNDHTITSQYIQKMIEIVKVQGTYMMVTDDIALPHASNLDGVNQTGLSILLLKEPVFMMDRHVRMFIVLASVDNENHIGAITDLTQIFRDKEKVHALMNADNPQQFHTILFSHSTGGIL</sequence>
<evidence type="ECO:0000313" key="10">
    <source>
        <dbReference type="EMBL" id="MFD2829944.1"/>
    </source>
</evidence>
<evidence type="ECO:0000259" key="9">
    <source>
        <dbReference type="PROSITE" id="PS51372"/>
    </source>
</evidence>
<dbReference type="Proteomes" id="UP001597519">
    <property type="component" value="Unassembled WGS sequence"/>
</dbReference>
<evidence type="ECO:0000256" key="3">
    <source>
        <dbReference type="ARBA" id="ARBA00022737"/>
    </source>
</evidence>
<evidence type="ECO:0000259" key="7">
    <source>
        <dbReference type="PROSITE" id="PS51094"/>
    </source>
</evidence>
<dbReference type="Pfam" id="PF00359">
    <property type="entry name" value="PTS_EIIA_2"/>
    <property type="match status" value="1"/>
</dbReference>
<dbReference type="InterPro" id="IPR016152">
    <property type="entry name" value="PTrfase/Anion_transptr"/>
</dbReference>
<dbReference type="InterPro" id="IPR036634">
    <property type="entry name" value="PRD_sf"/>
</dbReference>
<dbReference type="InterPro" id="IPR007737">
    <property type="entry name" value="Mga_HTH"/>
</dbReference>
<evidence type="ECO:0000313" key="11">
    <source>
        <dbReference type="Proteomes" id="UP001597519"/>
    </source>
</evidence>
<dbReference type="CDD" id="cd00211">
    <property type="entry name" value="PTS_IIA_fru"/>
    <property type="match status" value="1"/>
</dbReference>
<evidence type="ECO:0000256" key="1">
    <source>
        <dbReference type="ARBA" id="ARBA00011798"/>
    </source>
</evidence>
<dbReference type="InterPro" id="IPR050661">
    <property type="entry name" value="BglG_antiterminators"/>
</dbReference>
<dbReference type="SUPFAM" id="SSF63520">
    <property type="entry name" value="PTS-regulatory domain, PRD"/>
    <property type="match status" value="1"/>
</dbReference>
<feature type="domain" description="PTS EIIB type-2" evidence="8">
    <location>
        <begin position="401"/>
        <end position="492"/>
    </location>
</feature>
<name>A0ABW5WX37_9STAP</name>
<dbReference type="InterPro" id="IPR011608">
    <property type="entry name" value="PRD"/>
</dbReference>
<dbReference type="InterPro" id="IPR036388">
    <property type="entry name" value="WH-like_DNA-bd_sf"/>
</dbReference>
<dbReference type="InterPro" id="IPR013196">
    <property type="entry name" value="HTH_11"/>
</dbReference>
<dbReference type="Gene3D" id="3.40.50.2300">
    <property type="match status" value="1"/>
</dbReference>
<gene>
    <name evidence="10" type="ORF">ACFSX4_05635</name>
</gene>
<dbReference type="SUPFAM" id="SSF55804">
    <property type="entry name" value="Phoshotransferase/anion transport protein"/>
    <property type="match status" value="1"/>
</dbReference>
<keyword evidence="2" id="KW-0808">Transferase</keyword>
<dbReference type="PANTHER" id="PTHR30185">
    <property type="entry name" value="CRYPTIC BETA-GLUCOSIDE BGL OPERON ANTITERMINATOR"/>
    <property type="match status" value="1"/>
</dbReference>
<dbReference type="Pfam" id="PF00874">
    <property type="entry name" value="PRD"/>
    <property type="match status" value="1"/>
</dbReference>
<dbReference type="PROSITE" id="PS51094">
    <property type="entry name" value="PTS_EIIA_TYPE_2"/>
    <property type="match status" value="1"/>
</dbReference>
<evidence type="ECO:0000256" key="2">
    <source>
        <dbReference type="ARBA" id="ARBA00022679"/>
    </source>
</evidence>
<dbReference type="InterPro" id="IPR013011">
    <property type="entry name" value="PTS_EIIB_2"/>
</dbReference>
<keyword evidence="6" id="KW-0804">Transcription</keyword>
<accession>A0ABW5WX37</accession>
<dbReference type="RefSeq" id="WP_377772403.1">
    <property type="nucleotide sequence ID" value="NZ_JBHUOQ010000001.1"/>
</dbReference>
<dbReference type="Gene3D" id="3.40.930.10">
    <property type="entry name" value="Mannitol-specific EII, Chain A"/>
    <property type="match status" value="1"/>
</dbReference>
<evidence type="ECO:0000259" key="8">
    <source>
        <dbReference type="PROSITE" id="PS51099"/>
    </source>
</evidence>
<dbReference type="Gene3D" id="1.10.1790.10">
    <property type="entry name" value="PRD domain"/>
    <property type="match status" value="1"/>
</dbReference>
<comment type="caution">
    <text evidence="10">The sequence shown here is derived from an EMBL/GenBank/DDBJ whole genome shotgun (WGS) entry which is preliminary data.</text>
</comment>
<organism evidence="10 11">
    <name type="scientific">Corticicoccus populi</name>
    <dbReference type="NCBI Taxonomy" id="1812821"/>
    <lineage>
        <taxon>Bacteria</taxon>
        <taxon>Bacillati</taxon>
        <taxon>Bacillota</taxon>
        <taxon>Bacilli</taxon>
        <taxon>Bacillales</taxon>
        <taxon>Staphylococcaceae</taxon>
        <taxon>Corticicoccus</taxon>
    </lineage>
</organism>
<dbReference type="PROSITE" id="PS51372">
    <property type="entry name" value="PRD_2"/>
    <property type="match status" value="2"/>
</dbReference>
<evidence type="ECO:0000256" key="6">
    <source>
        <dbReference type="ARBA" id="ARBA00023163"/>
    </source>
</evidence>
<dbReference type="Gene3D" id="1.10.10.10">
    <property type="entry name" value="Winged helix-like DNA-binding domain superfamily/Winged helix DNA-binding domain"/>
    <property type="match status" value="1"/>
</dbReference>
<dbReference type="InterPro" id="IPR036095">
    <property type="entry name" value="PTS_EIIB-like_sf"/>
</dbReference>